<gene>
    <name evidence="2" type="ORF">FHK87_11385</name>
</gene>
<reference evidence="2 3" key="1">
    <citation type="submission" date="2019-06" db="EMBL/GenBank/DDBJ databases">
        <authorList>
            <person name="Meng X."/>
        </authorList>
    </citation>
    <scope>NUCLEOTIDE SEQUENCE [LARGE SCALE GENOMIC DNA]</scope>
    <source>
        <strain evidence="2 3">M625</strain>
    </source>
</reference>
<proteinExistence type="predicted"/>
<keyword evidence="1" id="KW-1133">Transmembrane helix</keyword>
<dbReference type="OrthoDB" id="1163435at2"/>
<accession>A0A504JGG3</accession>
<feature type="transmembrane region" description="Helical" evidence="1">
    <location>
        <begin position="41"/>
        <end position="63"/>
    </location>
</feature>
<keyword evidence="1" id="KW-0812">Transmembrane</keyword>
<dbReference type="AlphaFoldDB" id="A0A504JGG3"/>
<name>A0A504JGG3_9FLAO</name>
<dbReference type="RefSeq" id="WP_140592894.1">
    <property type="nucleotide sequence ID" value="NZ_VFWZ01000003.1"/>
</dbReference>
<organism evidence="2 3">
    <name type="scientific">Aquimarina algicola</name>
    <dbReference type="NCBI Taxonomy" id="2589995"/>
    <lineage>
        <taxon>Bacteria</taxon>
        <taxon>Pseudomonadati</taxon>
        <taxon>Bacteroidota</taxon>
        <taxon>Flavobacteriia</taxon>
        <taxon>Flavobacteriales</taxon>
        <taxon>Flavobacteriaceae</taxon>
        <taxon>Aquimarina</taxon>
    </lineage>
</organism>
<evidence type="ECO:0000313" key="2">
    <source>
        <dbReference type="EMBL" id="TPN85879.1"/>
    </source>
</evidence>
<feature type="transmembrane region" description="Helical" evidence="1">
    <location>
        <begin position="5"/>
        <end position="21"/>
    </location>
</feature>
<sequence>MSVSFIGIGFIFIYSIIEYFMQYSTLGWEAFITERIANQNWVRYIISRIVGGVLYGMIMAYYFELRKLKSKR</sequence>
<dbReference type="Proteomes" id="UP000315540">
    <property type="component" value="Unassembled WGS sequence"/>
</dbReference>
<evidence type="ECO:0000313" key="3">
    <source>
        <dbReference type="Proteomes" id="UP000315540"/>
    </source>
</evidence>
<comment type="caution">
    <text evidence="2">The sequence shown here is derived from an EMBL/GenBank/DDBJ whole genome shotgun (WGS) entry which is preliminary data.</text>
</comment>
<dbReference type="EMBL" id="VFWZ01000003">
    <property type="protein sequence ID" value="TPN85879.1"/>
    <property type="molecule type" value="Genomic_DNA"/>
</dbReference>
<protein>
    <submittedName>
        <fullName evidence="2">Uncharacterized protein</fullName>
    </submittedName>
</protein>
<keyword evidence="1" id="KW-0472">Membrane</keyword>
<evidence type="ECO:0000256" key="1">
    <source>
        <dbReference type="SAM" id="Phobius"/>
    </source>
</evidence>
<keyword evidence="3" id="KW-1185">Reference proteome</keyword>